<dbReference type="EMBL" id="OW152835">
    <property type="protein sequence ID" value="CAH2056484.1"/>
    <property type="molecule type" value="Genomic_DNA"/>
</dbReference>
<accession>A0ABN8IG04</accession>
<evidence type="ECO:0000313" key="1">
    <source>
        <dbReference type="EMBL" id="CAH2056484.1"/>
    </source>
</evidence>
<gene>
    <name evidence="1" type="ORF">IPOD504_LOCUS9692</name>
</gene>
<name>A0ABN8IG04_9NEOP</name>
<dbReference type="Proteomes" id="UP000837857">
    <property type="component" value="Chromosome 23"/>
</dbReference>
<evidence type="ECO:0000313" key="2">
    <source>
        <dbReference type="Proteomes" id="UP000837857"/>
    </source>
</evidence>
<keyword evidence="2" id="KW-1185">Reference proteome</keyword>
<feature type="non-terminal residue" evidence="1">
    <location>
        <position position="86"/>
    </location>
</feature>
<organism evidence="1 2">
    <name type="scientific">Iphiclides podalirius</name>
    <name type="common">scarce swallowtail</name>
    <dbReference type="NCBI Taxonomy" id="110791"/>
    <lineage>
        <taxon>Eukaryota</taxon>
        <taxon>Metazoa</taxon>
        <taxon>Ecdysozoa</taxon>
        <taxon>Arthropoda</taxon>
        <taxon>Hexapoda</taxon>
        <taxon>Insecta</taxon>
        <taxon>Pterygota</taxon>
        <taxon>Neoptera</taxon>
        <taxon>Endopterygota</taxon>
        <taxon>Lepidoptera</taxon>
        <taxon>Glossata</taxon>
        <taxon>Ditrysia</taxon>
        <taxon>Papilionoidea</taxon>
        <taxon>Papilionidae</taxon>
        <taxon>Papilioninae</taxon>
        <taxon>Iphiclides</taxon>
    </lineage>
</organism>
<sequence>MFTALSYVIRECLYRLANKTGHPPYPKACVSERCVLQTRLGAFEIRTAQRLARRKKGGKNKTFSLVKQTEYRTAVRAMKWLAERHF</sequence>
<proteinExistence type="predicted"/>
<protein>
    <submittedName>
        <fullName evidence="1">Uncharacterized protein</fullName>
    </submittedName>
</protein>
<reference evidence="1" key="1">
    <citation type="submission" date="2022-03" db="EMBL/GenBank/DDBJ databases">
        <authorList>
            <person name="Martin H S."/>
        </authorList>
    </citation>
    <scope>NUCLEOTIDE SEQUENCE</scope>
</reference>